<feature type="domain" description="HNH nuclease" evidence="2">
    <location>
        <begin position="517"/>
        <end position="569"/>
    </location>
</feature>
<organism evidence="3 4">
    <name type="scientific">Brevibacterium daeguense</name>
    <dbReference type="NCBI Taxonomy" id="909936"/>
    <lineage>
        <taxon>Bacteria</taxon>
        <taxon>Bacillati</taxon>
        <taxon>Actinomycetota</taxon>
        <taxon>Actinomycetes</taxon>
        <taxon>Micrococcales</taxon>
        <taxon>Brevibacteriaceae</taxon>
        <taxon>Brevibacterium</taxon>
    </lineage>
</organism>
<name>A0ABP8EIE8_9MICO</name>
<evidence type="ECO:0000259" key="2">
    <source>
        <dbReference type="SMART" id="SM00507"/>
    </source>
</evidence>
<sequence length="647" mass="68654">MTMVTPENVKQILAAMVAKAEPPSRPEPAEKSRAEAASNSPISGAQVPKVTSEESEAGSDGEAPAAAPNSADFRGLVDRAAREHLGSACPALLGLLDSLSVVSAEVGETVGAFADVEVVAVLRATEAIRRVTDSLSVSLLARFERSGLPEGFGVRSSKALVMQQLKVSSAEAARRVAMARRLGERVALTGEAQAPEFPLIASKVHEGDLNTDQVQAMLSTFNRLPPAVRARHWEGAEALLVEQADRLSVKELGLVGRRIVDHLDPDGACPRDVPDRESYSLTLTALESGDYRVRGLLDAMTGTTLLSLIEDRVKSTRSTGGGTAKSAESRVSPRESNSGGDTGDSHSTVDGAAGATFGGAVGGTFGGAGARATAESDPGNRLGSGEEVLNREDPPDPFDAPPNGIGVTATGEPSGVSSLFVLDQRSTRLERYDAFAALVKDAGVHRNSHGPAYALVISATAEQVARGTGTATTQYRAPVRVEEAIAHLCAAKVYLQTWDDERGTVALRTENRFANKHQLTALAARDQGCTFPDCEVPPVYCEAHHMVPYSRGGPTDINSMTLLCGFHHGWHDRNGWQVVLLGGLPGWIPPSRVDPAQEPIFHAKFRSRIGPAMPEYLDSVSDHVQNQLSLVRQPPPPTRQRPDVPPF</sequence>
<reference evidence="4" key="1">
    <citation type="journal article" date="2019" name="Int. J. Syst. Evol. Microbiol.">
        <title>The Global Catalogue of Microorganisms (GCM) 10K type strain sequencing project: providing services to taxonomists for standard genome sequencing and annotation.</title>
        <authorList>
            <consortium name="The Broad Institute Genomics Platform"/>
            <consortium name="The Broad Institute Genome Sequencing Center for Infectious Disease"/>
            <person name="Wu L."/>
            <person name="Ma J."/>
        </authorList>
    </citation>
    <scope>NUCLEOTIDE SEQUENCE [LARGE SCALE GENOMIC DNA]</scope>
    <source>
        <strain evidence="4">JCM 17458</strain>
    </source>
</reference>
<comment type="caution">
    <text evidence="3">The sequence shown here is derived from an EMBL/GenBank/DDBJ whole genome shotgun (WGS) entry which is preliminary data.</text>
</comment>
<feature type="region of interest" description="Disordered" evidence="1">
    <location>
        <begin position="314"/>
        <end position="355"/>
    </location>
</feature>
<gene>
    <name evidence="3" type="ORF">GCM10022261_12690</name>
</gene>
<keyword evidence="4" id="KW-1185">Reference proteome</keyword>
<feature type="region of interest" description="Disordered" evidence="1">
    <location>
        <begin position="368"/>
        <end position="412"/>
    </location>
</feature>
<accession>A0ABP8EIE8</accession>
<dbReference type="InterPro" id="IPR003615">
    <property type="entry name" value="HNH_nuc"/>
</dbReference>
<dbReference type="SMART" id="SM00507">
    <property type="entry name" value="HNHc"/>
    <property type="match status" value="1"/>
</dbReference>
<dbReference type="EMBL" id="BAABAZ010000004">
    <property type="protein sequence ID" value="GAA4283738.1"/>
    <property type="molecule type" value="Genomic_DNA"/>
</dbReference>
<dbReference type="InterPro" id="IPR003870">
    <property type="entry name" value="DUF222"/>
</dbReference>
<dbReference type="CDD" id="cd00085">
    <property type="entry name" value="HNHc"/>
    <property type="match status" value="1"/>
</dbReference>
<feature type="compositionally biased region" description="Basic and acidic residues" evidence="1">
    <location>
        <begin position="22"/>
        <end position="34"/>
    </location>
</feature>
<proteinExistence type="predicted"/>
<dbReference type="Pfam" id="PF02720">
    <property type="entry name" value="DUF222"/>
    <property type="match status" value="1"/>
</dbReference>
<feature type="region of interest" description="Disordered" evidence="1">
    <location>
        <begin position="15"/>
        <end position="70"/>
    </location>
</feature>
<dbReference type="Proteomes" id="UP001501586">
    <property type="component" value="Unassembled WGS sequence"/>
</dbReference>
<dbReference type="RefSeq" id="WP_236863807.1">
    <property type="nucleotide sequence ID" value="NZ_BAABAZ010000004.1"/>
</dbReference>
<evidence type="ECO:0000313" key="3">
    <source>
        <dbReference type="EMBL" id="GAA4283738.1"/>
    </source>
</evidence>
<evidence type="ECO:0000256" key="1">
    <source>
        <dbReference type="SAM" id="MobiDB-lite"/>
    </source>
</evidence>
<protein>
    <recommendedName>
        <fullName evidence="2">HNH nuclease domain-containing protein</fullName>
    </recommendedName>
</protein>
<evidence type="ECO:0000313" key="4">
    <source>
        <dbReference type="Proteomes" id="UP001501586"/>
    </source>
</evidence>